<dbReference type="NCBIfam" id="NF033536">
    <property type="entry name" value="lasso_PqqD_Bac"/>
    <property type="match status" value="1"/>
</dbReference>
<dbReference type="Pfam" id="PF05402">
    <property type="entry name" value="PqqD"/>
    <property type="match status" value="1"/>
</dbReference>
<dbReference type="EMBL" id="JBDIVD010000001">
    <property type="protein sequence ID" value="MEN3153361.1"/>
    <property type="molecule type" value="Genomic_DNA"/>
</dbReference>
<comment type="caution">
    <text evidence="1">The sequence shown here is derived from an EMBL/GenBank/DDBJ whole genome shotgun (WGS) entry which is preliminary data.</text>
</comment>
<dbReference type="RefSeq" id="WP_247807163.1">
    <property type="nucleotide sequence ID" value="NZ_CP025621.1"/>
</dbReference>
<dbReference type="Gene3D" id="1.10.10.1150">
    <property type="entry name" value="Coenzyme PQQ synthesis protein D (PqqD)"/>
    <property type="match status" value="1"/>
</dbReference>
<gene>
    <name evidence="1" type="ORF">ABDD91_10975</name>
</gene>
<evidence type="ECO:0000313" key="1">
    <source>
        <dbReference type="EMBL" id="MEN3153361.1"/>
    </source>
</evidence>
<accession>A0ABD5KTI1</accession>
<reference evidence="1 2" key="2">
    <citation type="submission" date="2024-05" db="EMBL/GenBank/DDBJ databases">
        <authorList>
            <person name="Zheng X."/>
        </authorList>
    </citation>
    <scope>NUCLEOTIDE SEQUENCE [LARGE SCALE GENOMIC DNA]</scope>
    <source>
        <strain evidence="1 2">C4-10</strain>
    </source>
</reference>
<dbReference type="InterPro" id="IPR008792">
    <property type="entry name" value="PQQD"/>
</dbReference>
<evidence type="ECO:0000313" key="2">
    <source>
        <dbReference type="Proteomes" id="UP001418804"/>
    </source>
</evidence>
<sequence>MIKSISISQFVSQGEGNIVSDMDGEKVMLSIHNGKYYNLGELGGEIWEKIKEPVSIQNLVDELVAEYDVELDTCKEQVISFLTLLIDEGLVKVEGEKAS</sequence>
<protein>
    <submittedName>
        <fullName evidence="1">Lasso peptide biosynthesis PqqD family chaperone</fullName>
    </submittedName>
</protein>
<dbReference type="InterPro" id="IPR041881">
    <property type="entry name" value="PqqD_sf"/>
</dbReference>
<reference evidence="1 2" key="1">
    <citation type="submission" date="2024-05" db="EMBL/GenBank/DDBJ databases">
        <title>The mechanism of isolation and screening of efficient mineral weathering bacteria priestia aryabhattai c4-10 with weathered biotite.</title>
        <authorList>
            <person name="Yang S."/>
        </authorList>
    </citation>
    <scope>NUCLEOTIDE SEQUENCE [LARGE SCALE GENOMIC DNA]</scope>
    <source>
        <strain evidence="1 2">C4-10</strain>
    </source>
</reference>
<dbReference type="AlphaFoldDB" id="A0ABD5KTI1"/>
<organism evidence="1 2">
    <name type="scientific">Priestia aryabhattai</name>
    <name type="common">Bacillus aryabhattai</name>
    <dbReference type="NCBI Taxonomy" id="412384"/>
    <lineage>
        <taxon>Bacteria</taxon>
        <taxon>Bacillati</taxon>
        <taxon>Bacillota</taxon>
        <taxon>Bacilli</taxon>
        <taxon>Bacillales</taxon>
        <taxon>Bacillaceae</taxon>
        <taxon>Priestia</taxon>
    </lineage>
</organism>
<dbReference type="Proteomes" id="UP001418804">
    <property type="component" value="Unassembled WGS sequence"/>
</dbReference>
<name>A0ABD5KTI1_PRIAR</name>
<proteinExistence type="predicted"/>